<accession>A0A6J8F0E7</accession>
<keyword evidence="3" id="KW-1185">Reference proteome</keyword>
<dbReference type="Proteomes" id="UP000507470">
    <property type="component" value="Unassembled WGS sequence"/>
</dbReference>
<dbReference type="Gene3D" id="1.20.1070.10">
    <property type="entry name" value="Rhodopsin 7-helix transmembrane proteins"/>
    <property type="match status" value="1"/>
</dbReference>
<keyword evidence="1" id="KW-1133">Transmembrane helix</keyword>
<proteinExistence type="predicted"/>
<evidence type="ECO:0000313" key="2">
    <source>
        <dbReference type="EMBL" id="CAC5426244.1"/>
    </source>
</evidence>
<gene>
    <name evidence="2" type="ORF">MCOR_57976</name>
</gene>
<evidence type="ECO:0000313" key="3">
    <source>
        <dbReference type="Proteomes" id="UP000507470"/>
    </source>
</evidence>
<dbReference type="AlphaFoldDB" id="A0A6J8F0E7"/>
<evidence type="ECO:0000256" key="1">
    <source>
        <dbReference type="SAM" id="Phobius"/>
    </source>
</evidence>
<sequence>MSNPQETLQKYVLTFYPLLFSIVLALAVLAMVISTCFIIFVLCHRKFIRGHIVSSRSEKKSCFLILCVMIIFLLSEVPRIYINVTLVSTYNPSSEKGDIASNKLKTEVRKRTSSCLNDVINDAKYNIELVWDIQKNHSCLSKENSNMTLDWRMRIAKSTSYFFRNHFYEQPISQLWGKIRPDYINYADTYLNVGSLTSSSDRQKLNNYFSLLYCEQGINENVLFSELDSSFKRHIISCDTYSTFIGSLSSWILGHSPFTEPLNYIINITWGHLDISVKNVKLLTEILKLSMIIGCASNFVIYIIMSAKLRDAVNRIFHC</sequence>
<feature type="transmembrane region" description="Helical" evidence="1">
    <location>
        <begin position="63"/>
        <end position="82"/>
    </location>
</feature>
<keyword evidence="1" id="KW-0812">Transmembrane</keyword>
<organism evidence="2 3">
    <name type="scientific">Mytilus coruscus</name>
    <name type="common">Sea mussel</name>
    <dbReference type="NCBI Taxonomy" id="42192"/>
    <lineage>
        <taxon>Eukaryota</taxon>
        <taxon>Metazoa</taxon>
        <taxon>Spiralia</taxon>
        <taxon>Lophotrochozoa</taxon>
        <taxon>Mollusca</taxon>
        <taxon>Bivalvia</taxon>
        <taxon>Autobranchia</taxon>
        <taxon>Pteriomorphia</taxon>
        <taxon>Mytilida</taxon>
        <taxon>Mytiloidea</taxon>
        <taxon>Mytilidae</taxon>
        <taxon>Mytilinae</taxon>
        <taxon>Mytilus</taxon>
    </lineage>
</organism>
<keyword evidence="1" id="KW-0472">Membrane</keyword>
<reference evidence="2 3" key="1">
    <citation type="submission" date="2020-06" db="EMBL/GenBank/DDBJ databases">
        <authorList>
            <person name="Li R."/>
            <person name="Bekaert M."/>
        </authorList>
    </citation>
    <scope>NUCLEOTIDE SEQUENCE [LARGE SCALE GENOMIC DNA]</scope>
    <source>
        <strain evidence="3">wild</strain>
    </source>
</reference>
<feature type="transmembrane region" description="Helical" evidence="1">
    <location>
        <begin position="15"/>
        <end position="42"/>
    </location>
</feature>
<protein>
    <submittedName>
        <fullName evidence="2">Uncharacterized protein</fullName>
    </submittedName>
</protein>
<name>A0A6J8F0E7_MYTCO</name>
<dbReference type="EMBL" id="CACVKT020010412">
    <property type="protein sequence ID" value="CAC5426244.1"/>
    <property type="molecule type" value="Genomic_DNA"/>
</dbReference>